<name>A0A0E2ZRH0_9GAMM</name>
<protein>
    <recommendedName>
        <fullName evidence="3">Helix-turn-helix domain-containing protein</fullName>
    </recommendedName>
</protein>
<dbReference type="AlphaFoldDB" id="A0A0E2ZRH0"/>
<dbReference type="Pfam" id="PF13730">
    <property type="entry name" value="HTH_36"/>
    <property type="match status" value="1"/>
</dbReference>
<gene>
    <name evidence="1" type="ORF">IB75_00185</name>
</gene>
<comment type="caution">
    <text evidence="1">The sequence shown here is derived from an EMBL/GenBank/DDBJ whole genome shotgun (WGS) entry which is preliminary data.</text>
</comment>
<sequence>MTWPLFQKITWSVFVAVAAAYPPSGLPPSMACGYAINVWVGSGDMSIFKKPVPGSRRRTLSKLPTFAKVPIKVVGTSQLTLREFRVLVALYAFADQKGRCWPSRQRLSELTGIRPEHISRATSALKKKGG</sequence>
<proteinExistence type="predicted"/>
<evidence type="ECO:0008006" key="3">
    <source>
        <dbReference type="Google" id="ProtNLM"/>
    </source>
</evidence>
<dbReference type="Proteomes" id="UP000028839">
    <property type="component" value="Unassembled WGS sequence"/>
</dbReference>
<organism evidence="1 2">
    <name type="scientific">Nitrosococcus oceani C-27</name>
    <dbReference type="NCBI Taxonomy" id="314279"/>
    <lineage>
        <taxon>Bacteria</taxon>
        <taxon>Pseudomonadati</taxon>
        <taxon>Pseudomonadota</taxon>
        <taxon>Gammaproteobacteria</taxon>
        <taxon>Chromatiales</taxon>
        <taxon>Chromatiaceae</taxon>
        <taxon>Nitrosococcus</taxon>
    </lineage>
</organism>
<dbReference type="InterPro" id="IPR036388">
    <property type="entry name" value="WH-like_DNA-bd_sf"/>
</dbReference>
<dbReference type="OrthoDB" id="6107855at2"/>
<evidence type="ECO:0000313" key="2">
    <source>
        <dbReference type="Proteomes" id="UP000028839"/>
    </source>
</evidence>
<dbReference type="HOGENOM" id="CLU_1935812_0_0_6"/>
<evidence type="ECO:0000313" key="1">
    <source>
        <dbReference type="EMBL" id="KFI20952.1"/>
    </source>
</evidence>
<accession>A0A0E2ZRH0</accession>
<reference evidence="1 2" key="1">
    <citation type="submission" date="2014-07" db="EMBL/GenBank/DDBJ databases">
        <title>Comparative analysis of Nitrosococcus oceani genome inventories of strains from Pacific and Atlantic gyres.</title>
        <authorList>
            <person name="Lim C.K."/>
            <person name="Wang L."/>
            <person name="Sayavedra-Soto L.A."/>
            <person name="Klotz M.G."/>
        </authorList>
    </citation>
    <scope>NUCLEOTIDE SEQUENCE [LARGE SCALE GENOMIC DNA]</scope>
    <source>
        <strain evidence="1 2">C-27</strain>
    </source>
</reference>
<dbReference type="EMBL" id="JPGN01000003">
    <property type="protein sequence ID" value="KFI20952.1"/>
    <property type="molecule type" value="Genomic_DNA"/>
</dbReference>
<dbReference type="Gene3D" id="1.10.10.10">
    <property type="entry name" value="Winged helix-like DNA-binding domain superfamily/Winged helix DNA-binding domain"/>
    <property type="match status" value="1"/>
</dbReference>